<name>A0A5I6RE68_SALET</name>
<comment type="caution">
    <text evidence="1">The sequence shown here is derived from an EMBL/GenBank/DDBJ whole genome shotgun (WGS) entry which is preliminary data.</text>
</comment>
<sequence length="72" mass="8494">MKNNPYSENLRIARAQRKKLERIAEKLVDMSSEWEGYDGCMESELVGLADQIHDQLRLYREITECWRKGYAG</sequence>
<evidence type="ECO:0000313" key="1">
    <source>
        <dbReference type="EMBL" id="ECH0896953.1"/>
    </source>
</evidence>
<dbReference type="EMBL" id="AAIQMM010000043">
    <property type="protein sequence ID" value="ECH0896953.1"/>
    <property type="molecule type" value="Genomic_DNA"/>
</dbReference>
<dbReference type="AlphaFoldDB" id="A0A5I6RE68"/>
<gene>
    <name evidence="1" type="ORF">FPD99_23705</name>
</gene>
<protein>
    <submittedName>
        <fullName evidence="1">Uncharacterized protein</fullName>
    </submittedName>
</protein>
<reference evidence="1" key="1">
    <citation type="submission" date="2019-07" db="EMBL/GenBank/DDBJ databases">
        <authorList>
            <person name="Ashton P.M."/>
            <person name="Dallman T."/>
            <person name="Nair S."/>
            <person name="De Pinna E."/>
            <person name="Peters T."/>
            <person name="Grant K."/>
        </authorList>
    </citation>
    <scope>NUCLEOTIDE SEQUENCE</scope>
    <source>
        <strain evidence="1">773673</strain>
    </source>
</reference>
<accession>A0A5I6RE68</accession>
<organism evidence="1">
    <name type="scientific">Salmonella enterica subsp. enterica serovar Glostrup</name>
    <dbReference type="NCBI Taxonomy" id="1151180"/>
    <lineage>
        <taxon>Bacteria</taxon>
        <taxon>Pseudomonadati</taxon>
        <taxon>Pseudomonadota</taxon>
        <taxon>Gammaproteobacteria</taxon>
        <taxon>Enterobacterales</taxon>
        <taxon>Enterobacteriaceae</taxon>
        <taxon>Salmonella</taxon>
    </lineage>
</organism>
<proteinExistence type="predicted"/>